<evidence type="ECO:0000313" key="2">
    <source>
        <dbReference type="Proteomes" id="UP001222325"/>
    </source>
</evidence>
<proteinExistence type="predicted"/>
<evidence type="ECO:0000313" key="1">
    <source>
        <dbReference type="EMBL" id="KAJ7084476.1"/>
    </source>
</evidence>
<dbReference type="AlphaFoldDB" id="A0AAD6U4L1"/>
<protein>
    <submittedName>
        <fullName evidence="1">Uncharacterized protein</fullName>
    </submittedName>
</protein>
<sequence length="58" mass="6146">MSVDPRKLRPVARPGGTAYSRVLEGFDVERTSWKDVSPAAVGASNTIEALIEAMTAGL</sequence>
<gene>
    <name evidence="1" type="ORF">B0H15DRAFT_849300</name>
</gene>
<comment type="caution">
    <text evidence="1">The sequence shown here is derived from an EMBL/GenBank/DDBJ whole genome shotgun (WGS) entry which is preliminary data.</text>
</comment>
<organism evidence="1 2">
    <name type="scientific">Mycena belliarum</name>
    <dbReference type="NCBI Taxonomy" id="1033014"/>
    <lineage>
        <taxon>Eukaryota</taxon>
        <taxon>Fungi</taxon>
        <taxon>Dikarya</taxon>
        <taxon>Basidiomycota</taxon>
        <taxon>Agaricomycotina</taxon>
        <taxon>Agaricomycetes</taxon>
        <taxon>Agaricomycetidae</taxon>
        <taxon>Agaricales</taxon>
        <taxon>Marasmiineae</taxon>
        <taxon>Mycenaceae</taxon>
        <taxon>Mycena</taxon>
    </lineage>
</organism>
<accession>A0AAD6U4L1</accession>
<name>A0AAD6U4L1_9AGAR</name>
<dbReference type="Proteomes" id="UP001222325">
    <property type="component" value="Unassembled WGS sequence"/>
</dbReference>
<dbReference type="EMBL" id="JARJCN010000038">
    <property type="protein sequence ID" value="KAJ7084476.1"/>
    <property type="molecule type" value="Genomic_DNA"/>
</dbReference>
<reference evidence="1" key="1">
    <citation type="submission" date="2023-03" db="EMBL/GenBank/DDBJ databases">
        <title>Massive genome expansion in bonnet fungi (Mycena s.s.) driven by repeated elements and novel gene families across ecological guilds.</title>
        <authorList>
            <consortium name="Lawrence Berkeley National Laboratory"/>
            <person name="Harder C.B."/>
            <person name="Miyauchi S."/>
            <person name="Viragh M."/>
            <person name="Kuo A."/>
            <person name="Thoen E."/>
            <person name="Andreopoulos B."/>
            <person name="Lu D."/>
            <person name="Skrede I."/>
            <person name="Drula E."/>
            <person name="Henrissat B."/>
            <person name="Morin E."/>
            <person name="Kohler A."/>
            <person name="Barry K."/>
            <person name="LaButti K."/>
            <person name="Morin E."/>
            <person name="Salamov A."/>
            <person name="Lipzen A."/>
            <person name="Mereny Z."/>
            <person name="Hegedus B."/>
            <person name="Baldrian P."/>
            <person name="Stursova M."/>
            <person name="Weitz H."/>
            <person name="Taylor A."/>
            <person name="Grigoriev I.V."/>
            <person name="Nagy L.G."/>
            <person name="Martin F."/>
            <person name="Kauserud H."/>
        </authorList>
    </citation>
    <scope>NUCLEOTIDE SEQUENCE</scope>
    <source>
        <strain evidence="1">CBHHK173m</strain>
    </source>
</reference>
<keyword evidence="2" id="KW-1185">Reference proteome</keyword>